<dbReference type="GO" id="GO:0015562">
    <property type="term" value="F:efflux transmembrane transporter activity"/>
    <property type="evidence" value="ECO:0007669"/>
    <property type="project" value="TreeGrafter"/>
</dbReference>
<keyword evidence="12" id="KW-1185">Reference proteome</keyword>
<evidence type="ECO:0000256" key="6">
    <source>
        <dbReference type="ARBA" id="ARBA00023136"/>
    </source>
</evidence>
<evidence type="ECO:0000256" key="3">
    <source>
        <dbReference type="ARBA" id="ARBA00022448"/>
    </source>
</evidence>
<accession>A0A7K1KRK6</accession>
<dbReference type="GO" id="GO:1990281">
    <property type="term" value="C:efflux pump complex"/>
    <property type="evidence" value="ECO:0007669"/>
    <property type="project" value="TreeGrafter"/>
</dbReference>
<sequence>MTTTPHMRRLGILSKKNALSALGILFILFALVGCDKEKKAAAPRPAAPVNTVTAKAVDTPVTIKAVGNVKASNSVTVKSRVDGHILRIHFLDGDMVAAGQPLYTIDPETYIYTQMGAQASVASDRANAEYARKEYLRYKDLFDQNVISRDEYEVKLTAYETARKAMEADSAQVDIARRNVKFTQITSPINGMAGSTLLDEGNLVGADKDELVVIKTLAPADVQFSVPGYELPRIRAVYVDNQLTVLATPALSGAEPARGVLTFMDNWVNPDTGMINLKARFPNQDTALWPGQFVTINLILTTQENAVRIPAQAVQRGPSGRYVFVVEDGKAKIRPVVPGLRVDEEVVIDSGLTAGETVVVEGMLRLFPDAPVAIKNAPETAPAAEGNSTKGQENS</sequence>
<evidence type="ECO:0000313" key="11">
    <source>
        <dbReference type="EMBL" id="MUM78729.1"/>
    </source>
</evidence>
<dbReference type="PANTHER" id="PTHR30469:SF36">
    <property type="entry name" value="BLL3903 PROTEIN"/>
    <property type="match status" value="1"/>
</dbReference>
<feature type="domain" description="Multidrug resistance protein MdtA-like beta-barrel" evidence="9">
    <location>
        <begin position="219"/>
        <end position="299"/>
    </location>
</feature>
<protein>
    <submittedName>
        <fullName evidence="11">Efflux RND transporter periplasmic adaptor subunit</fullName>
    </submittedName>
</protein>
<dbReference type="InterPro" id="IPR058626">
    <property type="entry name" value="MdtA-like_b-barrel"/>
</dbReference>
<dbReference type="Pfam" id="PF25944">
    <property type="entry name" value="Beta-barrel_RND"/>
    <property type="match status" value="1"/>
</dbReference>
<dbReference type="InterPro" id="IPR058627">
    <property type="entry name" value="MdtA-like_C"/>
</dbReference>
<dbReference type="InterPro" id="IPR006143">
    <property type="entry name" value="RND_pump_MFP"/>
</dbReference>
<feature type="domain" description="Multidrug resistance protein MdtA-like C-terminal permuted SH3" evidence="10">
    <location>
        <begin position="305"/>
        <end position="363"/>
    </location>
</feature>
<evidence type="ECO:0000256" key="1">
    <source>
        <dbReference type="ARBA" id="ARBA00004236"/>
    </source>
</evidence>
<dbReference type="SUPFAM" id="SSF111369">
    <property type="entry name" value="HlyD-like secretion proteins"/>
    <property type="match status" value="1"/>
</dbReference>
<feature type="domain" description="Multidrug resistance protein MdtA-like alpha-helical hairpin" evidence="7">
    <location>
        <begin position="115"/>
        <end position="183"/>
    </location>
</feature>
<keyword evidence="5" id="KW-0997">Cell inner membrane</keyword>
<dbReference type="InterPro" id="IPR058624">
    <property type="entry name" value="MdtA-like_HH"/>
</dbReference>
<evidence type="ECO:0000256" key="4">
    <source>
        <dbReference type="ARBA" id="ARBA00022475"/>
    </source>
</evidence>
<evidence type="ECO:0000259" key="7">
    <source>
        <dbReference type="Pfam" id="PF25876"/>
    </source>
</evidence>
<evidence type="ECO:0000256" key="5">
    <source>
        <dbReference type="ARBA" id="ARBA00022519"/>
    </source>
</evidence>
<dbReference type="Gene3D" id="2.40.30.170">
    <property type="match status" value="1"/>
</dbReference>
<comment type="similarity">
    <text evidence="2">Belongs to the membrane fusion protein (MFP) (TC 8.A.1) family.</text>
</comment>
<keyword evidence="6" id="KW-0472">Membrane</keyword>
<proteinExistence type="inferred from homology"/>
<dbReference type="NCBIfam" id="TIGR01730">
    <property type="entry name" value="RND_mfp"/>
    <property type="match status" value="1"/>
</dbReference>
<dbReference type="Gene3D" id="2.40.50.100">
    <property type="match status" value="1"/>
</dbReference>
<dbReference type="Pfam" id="PF25967">
    <property type="entry name" value="RND-MFP_C"/>
    <property type="match status" value="1"/>
</dbReference>
<dbReference type="PANTHER" id="PTHR30469">
    <property type="entry name" value="MULTIDRUG RESISTANCE PROTEIN MDTA"/>
    <property type="match status" value="1"/>
</dbReference>
<dbReference type="InterPro" id="IPR058625">
    <property type="entry name" value="MdtA-like_BSH"/>
</dbReference>
<dbReference type="RefSeq" id="WP_155935577.1">
    <property type="nucleotide sequence ID" value="NZ_WODC01000011.1"/>
</dbReference>
<reference evidence="11 12" key="1">
    <citation type="submission" date="2019-11" db="EMBL/GenBank/DDBJ databases">
        <title>Pseudodesulfovibrio alkaliphilus, sp. nov., an alkaliphilic sulfate-reducing bacteria from mud volcano of Taman peninsula, Russia.</title>
        <authorList>
            <person name="Frolova A."/>
            <person name="Merkel A.Y."/>
            <person name="Slobodkin A.I."/>
        </authorList>
    </citation>
    <scope>NUCLEOTIDE SEQUENCE [LARGE SCALE GENOMIC DNA]</scope>
    <source>
        <strain evidence="11 12">F-1</strain>
    </source>
</reference>
<dbReference type="Pfam" id="PF25917">
    <property type="entry name" value="BSH_RND"/>
    <property type="match status" value="1"/>
</dbReference>
<evidence type="ECO:0000259" key="9">
    <source>
        <dbReference type="Pfam" id="PF25944"/>
    </source>
</evidence>
<name>A0A7K1KRK6_9BACT</name>
<keyword evidence="3" id="KW-0813">Transport</keyword>
<evidence type="ECO:0000259" key="10">
    <source>
        <dbReference type="Pfam" id="PF25967"/>
    </source>
</evidence>
<comment type="caution">
    <text evidence="11">The sequence shown here is derived from an EMBL/GenBank/DDBJ whole genome shotgun (WGS) entry which is preliminary data.</text>
</comment>
<evidence type="ECO:0000256" key="2">
    <source>
        <dbReference type="ARBA" id="ARBA00009477"/>
    </source>
</evidence>
<organism evidence="11 12">
    <name type="scientific">Pseudodesulfovibrio alkaliphilus</name>
    <dbReference type="NCBI Taxonomy" id="2661613"/>
    <lineage>
        <taxon>Bacteria</taxon>
        <taxon>Pseudomonadati</taxon>
        <taxon>Thermodesulfobacteriota</taxon>
        <taxon>Desulfovibrionia</taxon>
        <taxon>Desulfovibrionales</taxon>
        <taxon>Desulfovibrionaceae</taxon>
    </lineage>
</organism>
<evidence type="ECO:0000313" key="12">
    <source>
        <dbReference type="Proteomes" id="UP000461162"/>
    </source>
</evidence>
<evidence type="ECO:0000259" key="8">
    <source>
        <dbReference type="Pfam" id="PF25917"/>
    </source>
</evidence>
<dbReference type="Pfam" id="PF25876">
    <property type="entry name" value="HH_MFP_RND"/>
    <property type="match status" value="1"/>
</dbReference>
<dbReference type="AlphaFoldDB" id="A0A7K1KRK6"/>
<dbReference type="Proteomes" id="UP000461162">
    <property type="component" value="Unassembled WGS sequence"/>
</dbReference>
<gene>
    <name evidence="11" type="ORF">GKC30_13895</name>
</gene>
<comment type="subcellular location">
    <subcellularLocation>
        <location evidence="1">Cell membrane</location>
    </subcellularLocation>
</comment>
<dbReference type="Gene3D" id="1.10.287.470">
    <property type="entry name" value="Helix hairpin bin"/>
    <property type="match status" value="1"/>
</dbReference>
<dbReference type="Gene3D" id="2.40.420.20">
    <property type="match status" value="1"/>
</dbReference>
<keyword evidence="4" id="KW-1003">Cell membrane</keyword>
<dbReference type="EMBL" id="WODC01000011">
    <property type="protein sequence ID" value="MUM78729.1"/>
    <property type="molecule type" value="Genomic_DNA"/>
</dbReference>
<feature type="domain" description="Multidrug resistance protein MdtA-like barrel-sandwich hybrid" evidence="8">
    <location>
        <begin position="73"/>
        <end position="214"/>
    </location>
</feature>